<evidence type="ECO:0000313" key="4">
    <source>
        <dbReference type="EMBL" id="CAB4637281.1"/>
    </source>
</evidence>
<dbReference type="PANTHER" id="PTHR10907">
    <property type="entry name" value="REGUCALCIN"/>
    <property type="match status" value="1"/>
</dbReference>
<dbReference type="InterPro" id="IPR013658">
    <property type="entry name" value="SGL"/>
</dbReference>
<name>A0A6J6DRG4_9ZZZZ</name>
<feature type="domain" description="SMP-30/Gluconolactonase/LRE-like region" evidence="2">
    <location>
        <begin position="13"/>
        <end position="248"/>
    </location>
</feature>
<dbReference type="Pfam" id="PF08450">
    <property type="entry name" value="SGL"/>
    <property type="match status" value="1"/>
</dbReference>
<gene>
    <name evidence="3" type="ORF">UFOPK1684_00413</name>
    <name evidence="4" type="ORF">UFOPK2158_00273</name>
</gene>
<dbReference type="EMBL" id="CAEZTM010000012">
    <property type="protein sequence ID" value="CAB4565794.1"/>
    <property type="molecule type" value="Genomic_DNA"/>
</dbReference>
<dbReference type="SUPFAM" id="SSF63829">
    <property type="entry name" value="Calcium-dependent phosphotriesterase"/>
    <property type="match status" value="1"/>
</dbReference>
<dbReference type="PANTHER" id="PTHR10907:SF47">
    <property type="entry name" value="REGUCALCIN"/>
    <property type="match status" value="1"/>
</dbReference>
<reference evidence="3" key="1">
    <citation type="submission" date="2020-05" db="EMBL/GenBank/DDBJ databases">
        <authorList>
            <person name="Chiriac C."/>
            <person name="Salcher M."/>
            <person name="Ghai R."/>
            <person name="Kavagutti S V."/>
        </authorList>
    </citation>
    <scope>NUCLEOTIDE SEQUENCE</scope>
</reference>
<dbReference type="Gene3D" id="2.120.10.30">
    <property type="entry name" value="TolB, C-terminal domain"/>
    <property type="match status" value="1"/>
</dbReference>
<dbReference type="PRINTS" id="PR01790">
    <property type="entry name" value="SMP30FAMILY"/>
</dbReference>
<evidence type="ECO:0000313" key="3">
    <source>
        <dbReference type="EMBL" id="CAB4565794.1"/>
    </source>
</evidence>
<proteinExistence type="inferred from homology"/>
<accession>A0A6J6DRG4</accession>
<protein>
    <submittedName>
        <fullName evidence="3">Unannotated protein</fullName>
    </submittedName>
</protein>
<organism evidence="3">
    <name type="scientific">freshwater metagenome</name>
    <dbReference type="NCBI Taxonomy" id="449393"/>
    <lineage>
        <taxon>unclassified sequences</taxon>
        <taxon>metagenomes</taxon>
        <taxon>ecological metagenomes</taxon>
    </lineage>
</organism>
<dbReference type="GO" id="GO:0019853">
    <property type="term" value="P:L-ascorbic acid biosynthetic process"/>
    <property type="evidence" value="ECO:0007669"/>
    <property type="project" value="TreeGrafter"/>
</dbReference>
<dbReference type="InterPro" id="IPR011042">
    <property type="entry name" value="6-blade_b-propeller_TolB-like"/>
</dbReference>
<sequence>MTKLDRVLGSLILGEGPVWNPERSELSVVDILGKAIYRIHRSESGWTVTSTIHTDGDVGAALPVGGDRFLSCESGGIFEVSEGYRSLVTALPVTTPDFRCNDAKLSPDGQLYVGIMDYEASEGAASLWRITRTESPHMLLDGLTIPNGMDWWEDEFWFVNGPTPEVRCYRLEDKRLVDTGRAVPVDGVPDGVSIDAQGRLWVAVWGEGRVDCFERTGEKVTSVSVPAPQSTSIAWCGPTLGTLAVTSASYGYTDQERAENPEAGAVFFCDLDYSGRLSPTRFA</sequence>
<dbReference type="AlphaFoldDB" id="A0A6J6DRG4"/>
<evidence type="ECO:0000256" key="1">
    <source>
        <dbReference type="ARBA" id="ARBA00008853"/>
    </source>
</evidence>
<dbReference type="GO" id="GO:0005509">
    <property type="term" value="F:calcium ion binding"/>
    <property type="evidence" value="ECO:0007669"/>
    <property type="project" value="TreeGrafter"/>
</dbReference>
<dbReference type="InterPro" id="IPR005511">
    <property type="entry name" value="SMP-30"/>
</dbReference>
<dbReference type="EMBL" id="CAEZVY010000017">
    <property type="protein sequence ID" value="CAB4637281.1"/>
    <property type="molecule type" value="Genomic_DNA"/>
</dbReference>
<evidence type="ECO:0000259" key="2">
    <source>
        <dbReference type="Pfam" id="PF08450"/>
    </source>
</evidence>
<comment type="similarity">
    <text evidence="1">Belongs to the SMP-30/CGR1 family.</text>
</comment>
<dbReference type="GO" id="GO:0004341">
    <property type="term" value="F:gluconolactonase activity"/>
    <property type="evidence" value="ECO:0007669"/>
    <property type="project" value="TreeGrafter"/>
</dbReference>